<evidence type="ECO:0000313" key="2">
    <source>
        <dbReference type="Proteomes" id="UP000887568"/>
    </source>
</evidence>
<sequence length="266" mass="29088">MFLNHRICTSLQFRFSQFLKGATVAGRTPLLVQVLAAPQCATVAGKLEVFNGDVEPQLQAMFLNHRICTSLQFRFSQFLKGATVAGRTPLLVQVLAAPQCTTVAGKLEVFNGDVEPQLQAMFLNHRICTSLQFRFSQFLKGATVAGRTPLLVQVLAAPQCTTVAGKLEVFNGDVEPQLQAMFLNHRICTSLQFRFSQFLKGATVAGRTPLLVQVLAAPQCTTVAGKLEVFNGDVEPQLQAMFLNHRICTSLQLRFSQFLKGATVAG</sequence>
<accession>A0A914AN32</accession>
<organism evidence="1 2">
    <name type="scientific">Patiria miniata</name>
    <name type="common">Bat star</name>
    <name type="synonym">Asterina miniata</name>
    <dbReference type="NCBI Taxonomy" id="46514"/>
    <lineage>
        <taxon>Eukaryota</taxon>
        <taxon>Metazoa</taxon>
        <taxon>Echinodermata</taxon>
        <taxon>Eleutherozoa</taxon>
        <taxon>Asterozoa</taxon>
        <taxon>Asteroidea</taxon>
        <taxon>Valvatacea</taxon>
        <taxon>Valvatida</taxon>
        <taxon>Asterinidae</taxon>
        <taxon>Patiria</taxon>
    </lineage>
</organism>
<dbReference type="RefSeq" id="XP_038064916.1">
    <property type="nucleotide sequence ID" value="XM_038208988.1"/>
</dbReference>
<dbReference type="AlphaFoldDB" id="A0A914AN32"/>
<proteinExistence type="predicted"/>
<reference evidence="1" key="1">
    <citation type="submission" date="2022-11" db="UniProtKB">
        <authorList>
            <consortium name="EnsemblMetazoa"/>
        </authorList>
    </citation>
    <scope>IDENTIFICATION</scope>
</reference>
<dbReference type="EnsemblMetazoa" id="XM_038208988.1">
    <property type="protein sequence ID" value="XP_038064916.1"/>
    <property type="gene ID" value="LOC119735289"/>
</dbReference>
<evidence type="ECO:0000313" key="1">
    <source>
        <dbReference type="EnsemblMetazoa" id="XP_038064916.1"/>
    </source>
</evidence>
<protein>
    <submittedName>
        <fullName evidence="1">Uncharacterized protein</fullName>
    </submittedName>
</protein>
<keyword evidence="2" id="KW-1185">Reference proteome</keyword>
<name>A0A914AN32_PATMI</name>
<dbReference type="GeneID" id="119735289"/>
<dbReference type="Proteomes" id="UP000887568">
    <property type="component" value="Unplaced"/>
</dbReference>